<accession>A0A9Q0DUS9</accession>
<keyword evidence="3" id="KW-1185">Reference proteome</keyword>
<evidence type="ECO:0000256" key="1">
    <source>
        <dbReference type="SAM" id="MobiDB-lite"/>
    </source>
</evidence>
<name>A0A9Q0DUS9_9TELE</name>
<sequence length="225" mass="22931">MVPLTPSMTWKREPWSGEELSPPAEGSGVNMPPGGFVVCCLLSRTPDSRLVPGRSVGLPGRTSDQEFQEPSVFTALQTTTGGGRMRTKLEDQAEDEDVRLSMDGKAKVNGSGRFRRVRVKPDEGRFKVASAEQGGDIEGGGTEGGDIEGGGTEGGGTEGGDIEGGGTEGGDIEGGGTEGGDIEGGGTEGGDIEGGGTEGGDIEGGGTEGEGVREVQVVDMWKRGV</sequence>
<evidence type="ECO:0000313" key="3">
    <source>
        <dbReference type="Proteomes" id="UP001148018"/>
    </source>
</evidence>
<dbReference type="AlphaFoldDB" id="A0A9Q0DUS9"/>
<reference evidence="2" key="1">
    <citation type="submission" date="2022-07" db="EMBL/GenBank/DDBJ databases">
        <title>Chromosome-level genome of Muraenolepis orangiensis.</title>
        <authorList>
            <person name="Kim J."/>
        </authorList>
    </citation>
    <scope>NUCLEOTIDE SEQUENCE</scope>
    <source>
        <strain evidence="2">KU_S4_2022</strain>
        <tissue evidence="2">Muscle</tissue>
    </source>
</reference>
<comment type="caution">
    <text evidence="2">The sequence shown here is derived from an EMBL/GenBank/DDBJ whole genome shotgun (WGS) entry which is preliminary data.</text>
</comment>
<feature type="region of interest" description="Disordered" evidence="1">
    <location>
        <begin position="125"/>
        <end position="214"/>
    </location>
</feature>
<protein>
    <submittedName>
        <fullName evidence="2">Uncharacterized protein</fullName>
    </submittedName>
</protein>
<gene>
    <name evidence="2" type="ORF">NHX12_004080</name>
</gene>
<feature type="compositionally biased region" description="Gly residues" evidence="1">
    <location>
        <begin position="136"/>
        <end position="209"/>
    </location>
</feature>
<evidence type="ECO:0000313" key="2">
    <source>
        <dbReference type="EMBL" id="KAJ3594773.1"/>
    </source>
</evidence>
<dbReference type="EMBL" id="JANIIK010000111">
    <property type="protein sequence ID" value="KAJ3594773.1"/>
    <property type="molecule type" value="Genomic_DNA"/>
</dbReference>
<dbReference type="Proteomes" id="UP001148018">
    <property type="component" value="Unassembled WGS sequence"/>
</dbReference>
<feature type="region of interest" description="Disordered" evidence="1">
    <location>
        <begin position="1"/>
        <end position="28"/>
    </location>
</feature>
<proteinExistence type="predicted"/>
<organism evidence="2 3">
    <name type="scientific">Muraenolepis orangiensis</name>
    <name type="common">Patagonian moray cod</name>
    <dbReference type="NCBI Taxonomy" id="630683"/>
    <lineage>
        <taxon>Eukaryota</taxon>
        <taxon>Metazoa</taxon>
        <taxon>Chordata</taxon>
        <taxon>Craniata</taxon>
        <taxon>Vertebrata</taxon>
        <taxon>Euteleostomi</taxon>
        <taxon>Actinopterygii</taxon>
        <taxon>Neopterygii</taxon>
        <taxon>Teleostei</taxon>
        <taxon>Neoteleostei</taxon>
        <taxon>Acanthomorphata</taxon>
        <taxon>Zeiogadaria</taxon>
        <taxon>Gadariae</taxon>
        <taxon>Gadiformes</taxon>
        <taxon>Muraenolepidoidei</taxon>
        <taxon>Muraenolepididae</taxon>
        <taxon>Muraenolepis</taxon>
    </lineage>
</organism>